<evidence type="ECO:0008006" key="3">
    <source>
        <dbReference type="Google" id="ProtNLM"/>
    </source>
</evidence>
<evidence type="ECO:0000313" key="2">
    <source>
        <dbReference type="Proteomes" id="UP000887458"/>
    </source>
</evidence>
<evidence type="ECO:0000313" key="1">
    <source>
        <dbReference type="EMBL" id="KAH9418853.1"/>
    </source>
</evidence>
<reference evidence="1 2" key="2">
    <citation type="journal article" date="2022" name="Mol. Biol. Evol.">
        <title>Comparative Genomics Reveals Insights into the Divergent Evolution of Astigmatic Mites and Household Pest Adaptations.</title>
        <authorList>
            <person name="Xiong Q."/>
            <person name="Wan A.T."/>
            <person name="Liu X."/>
            <person name="Fung C.S."/>
            <person name="Xiao X."/>
            <person name="Malainual N."/>
            <person name="Hou J."/>
            <person name="Wang L."/>
            <person name="Wang M."/>
            <person name="Yang K.Y."/>
            <person name="Cui Y."/>
            <person name="Leung E.L."/>
            <person name="Nong W."/>
            <person name="Shin S.K."/>
            <person name="Au S.W."/>
            <person name="Jeong K.Y."/>
            <person name="Chew F.T."/>
            <person name="Hui J.H."/>
            <person name="Leung T.F."/>
            <person name="Tungtrongchitr A."/>
            <person name="Zhong N."/>
            <person name="Liu Z."/>
            <person name="Tsui S.K."/>
        </authorList>
    </citation>
    <scope>NUCLEOTIDE SEQUENCE [LARGE SCALE GENOMIC DNA]</scope>
    <source>
        <strain evidence="1">Derp</strain>
    </source>
</reference>
<dbReference type="Proteomes" id="UP000887458">
    <property type="component" value="Unassembled WGS sequence"/>
</dbReference>
<sequence length="73" mass="7381">MAMWWVGGWLVDDNGGGNDGDCNELPPFAPLPELPPNIKSAALAADDTDVITDGLPPFIIAAAAAAATAADTC</sequence>
<proteinExistence type="predicted"/>
<reference evidence="1 2" key="1">
    <citation type="journal article" date="2018" name="J. Allergy Clin. Immunol.">
        <title>High-quality assembly of Dermatophagoides pteronyssinus genome and transcriptome reveals a wide range of novel allergens.</title>
        <authorList>
            <person name="Liu X.Y."/>
            <person name="Yang K.Y."/>
            <person name="Wang M.Q."/>
            <person name="Kwok J.S."/>
            <person name="Zeng X."/>
            <person name="Yang Z."/>
            <person name="Xiao X.J."/>
            <person name="Lau C.P."/>
            <person name="Li Y."/>
            <person name="Huang Z.M."/>
            <person name="Ba J.G."/>
            <person name="Yim A.K."/>
            <person name="Ouyang C.Y."/>
            <person name="Ngai S.M."/>
            <person name="Chan T.F."/>
            <person name="Leung E.L."/>
            <person name="Liu L."/>
            <person name="Liu Z.G."/>
            <person name="Tsui S.K."/>
        </authorList>
    </citation>
    <scope>NUCLEOTIDE SEQUENCE [LARGE SCALE GENOMIC DNA]</scope>
    <source>
        <strain evidence="1">Derp</strain>
    </source>
</reference>
<protein>
    <recommendedName>
        <fullName evidence="3">Secreted peptide</fullName>
    </recommendedName>
</protein>
<dbReference type="EMBL" id="NJHN03000062">
    <property type="protein sequence ID" value="KAH9418853.1"/>
    <property type="molecule type" value="Genomic_DNA"/>
</dbReference>
<gene>
    <name evidence="1" type="ORF">DERP_004179</name>
</gene>
<accession>A0ABQ8J8F0</accession>
<comment type="caution">
    <text evidence="1">The sequence shown here is derived from an EMBL/GenBank/DDBJ whole genome shotgun (WGS) entry which is preliminary data.</text>
</comment>
<organism evidence="1 2">
    <name type="scientific">Dermatophagoides pteronyssinus</name>
    <name type="common">European house dust mite</name>
    <dbReference type="NCBI Taxonomy" id="6956"/>
    <lineage>
        <taxon>Eukaryota</taxon>
        <taxon>Metazoa</taxon>
        <taxon>Ecdysozoa</taxon>
        <taxon>Arthropoda</taxon>
        <taxon>Chelicerata</taxon>
        <taxon>Arachnida</taxon>
        <taxon>Acari</taxon>
        <taxon>Acariformes</taxon>
        <taxon>Sarcoptiformes</taxon>
        <taxon>Astigmata</taxon>
        <taxon>Psoroptidia</taxon>
        <taxon>Analgoidea</taxon>
        <taxon>Pyroglyphidae</taxon>
        <taxon>Dermatophagoidinae</taxon>
        <taxon>Dermatophagoides</taxon>
    </lineage>
</organism>
<keyword evidence="2" id="KW-1185">Reference proteome</keyword>
<name>A0ABQ8J8F0_DERPT</name>